<keyword evidence="4 7" id="KW-0812">Transmembrane</keyword>
<dbReference type="GO" id="GO:0005886">
    <property type="term" value="C:plasma membrane"/>
    <property type="evidence" value="ECO:0007669"/>
    <property type="project" value="UniProtKB-SubCell"/>
</dbReference>
<dbReference type="EMBL" id="PKUN01000025">
    <property type="protein sequence ID" value="PLX60351.1"/>
    <property type="molecule type" value="Genomic_DNA"/>
</dbReference>
<dbReference type="STRING" id="1111735.GCA_000428045_02493"/>
<evidence type="ECO:0000256" key="2">
    <source>
        <dbReference type="ARBA" id="ARBA00007928"/>
    </source>
</evidence>
<comment type="subcellular location">
    <subcellularLocation>
        <location evidence="1">Cell membrane</location>
        <topology evidence="1">Multi-pass membrane protein</topology>
    </subcellularLocation>
</comment>
<evidence type="ECO:0000256" key="5">
    <source>
        <dbReference type="ARBA" id="ARBA00022989"/>
    </source>
</evidence>
<evidence type="ECO:0000256" key="3">
    <source>
        <dbReference type="ARBA" id="ARBA00022475"/>
    </source>
</evidence>
<dbReference type="AlphaFoldDB" id="A0A2N6CTA1"/>
<comment type="caution">
    <text evidence="8">The sequence shown here is derived from an EMBL/GenBank/DDBJ whole genome shotgun (WGS) entry which is preliminary data.</text>
</comment>
<feature type="transmembrane region" description="Helical" evidence="7">
    <location>
        <begin position="6"/>
        <end position="28"/>
    </location>
</feature>
<organism evidence="8 9">
    <name type="scientific">Sedimenticola selenatireducens</name>
    <dbReference type="NCBI Taxonomy" id="191960"/>
    <lineage>
        <taxon>Bacteria</taxon>
        <taxon>Pseudomonadati</taxon>
        <taxon>Pseudomonadota</taxon>
        <taxon>Gammaproteobacteria</taxon>
        <taxon>Chromatiales</taxon>
        <taxon>Sedimenticolaceae</taxon>
        <taxon>Sedimenticola</taxon>
    </lineage>
</organism>
<dbReference type="InterPro" id="IPR001123">
    <property type="entry name" value="LeuE-type"/>
</dbReference>
<dbReference type="GO" id="GO:0042970">
    <property type="term" value="F:homoserine transmembrane transporter activity"/>
    <property type="evidence" value="ECO:0007669"/>
    <property type="project" value="TreeGrafter"/>
</dbReference>
<dbReference type="Proteomes" id="UP000235015">
    <property type="component" value="Unassembled WGS sequence"/>
</dbReference>
<sequence length="207" mass="22194">MELTDYLTFLLIALVATASPGPAVLLAVTNAVTLGMRRTLVAIMGNVTGIVLLAALSSIGLGALIHTSETLFQLVKWIGGLYLIYLGIRLWRSGLGRLPVEGVCVVSRSPVRLFFQAFMVAVSNPKAIAFCTALFPQFVEPTTAMLPQFTLLAGTFGLLSFTFLCGYALMASRSSGWLQNTDWSVRFNRISGGLFVGLGSLLIAGER</sequence>
<gene>
    <name evidence="8" type="ORF">C0630_16280</name>
</gene>
<dbReference type="Pfam" id="PF01810">
    <property type="entry name" value="LysE"/>
    <property type="match status" value="1"/>
</dbReference>
<evidence type="ECO:0000313" key="9">
    <source>
        <dbReference type="Proteomes" id="UP000235015"/>
    </source>
</evidence>
<comment type="similarity">
    <text evidence="2">Belongs to the Rht family.</text>
</comment>
<dbReference type="RefSeq" id="WP_273440595.1">
    <property type="nucleotide sequence ID" value="NZ_PKUN01000025.1"/>
</dbReference>
<evidence type="ECO:0000256" key="1">
    <source>
        <dbReference type="ARBA" id="ARBA00004651"/>
    </source>
</evidence>
<feature type="transmembrane region" description="Helical" evidence="7">
    <location>
        <begin position="40"/>
        <end position="65"/>
    </location>
</feature>
<reference evidence="8 9" key="1">
    <citation type="submission" date="2017-11" db="EMBL/GenBank/DDBJ databases">
        <title>Genome-resolved metagenomics identifies genetic mobility, metabolic interactions, and unexpected diversity in perchlorate-reducing communities.</title>
        <authorList>
            <person name="Barnum T.P."/>
            <person name="Figueroa I.A."/>
            <person name="Carlstrom C.I."/>
            <person name="Lucas L.N."/>
            <person name="Engelbrektson A.L."/>
            <person name="Coates J.D."/>
        </authorList>
    </citation>
    <scope>NUCLEOTIDE SEQUENCE [LARGE SCALE GENOMIC DNA]</scope>
    <source>
        <strain evidence="8">BM301</strain>
    </source>
</reference>
<keyword evidence="3" id="KW-1003">Cell membrane</keyword>
<dbReference type="PANTHER" id="PTHR30086">
    <property type="entry name" value="ARGININE EXPORTER PROTEIN ARGO"/>
    <property type="match status" value="1"/>
</dbReference>
<dbReference type="PANTHER" id="PTHR30086:SF14">
    <property type="entry name" value="HOMOSERINE_HOMOSERINE LACTONE EFFLUX PROTEIN"/>
    <property type="match status" value="1"/>
</dbReference>
<evidence type="ECO:0008006" key="10">
    <source>
        <dbReference type="Google" id="ProtNLM"/>
    </source>
</evidence>
<feature type="transmembrane region" description="Helical" evidence="7">
    <location>
        <begin position="151"/>
        <end position="170"/>
    </location>
</feature>
<dbReference type="PIRSF" id="PIRSF006324">
    <property type="entry name" value="LeuE"/>
    <property type="match status" value="1"/>
</dbReference>
<evidence type="ECO:0000256" key="7">
    <source>
        <dbReference type="SAM" id="Phobius"/>
    </source>
</evidence>
<evidence type="ECO:0000313" key="8">
    <source>
        <dbReference type="EMBL" id="PLX60351.1"/>
    </source>
</evidence>
<evidence type="ECO:0000256" key="4">
    <source>
        <dbReference type="ARBA" id="ARBA00022692"/>
    </source>
</evidence>
<evidence type="ECO:0000256" key="6">
    <source>
        <dbReference type="ARBA" id="ARBA00023136"/>
    </source>
</evidence>
<keyword evidence="5 7" id="KW-1133">Transmembrane helix</keyword>
<feature type="transmembrane region" description="Helical" evidence="7">
    <location>
        <begin position="113"/>
        <end position="139"/>
    </location>
</feature>
<feature type="transmembrane region" description="Helical" evidence="7">
    <location>
        <begin position="71"/>
        <end position="92"/>
    </location>
</feature>
<protein>
    <recommendedName>
        <fullName evidence="10">LysE family translocator</fullName>
    </recommendedName>
</protein>
<proteinExistence type="inferred from homology"/>
<accession>A0A2N6CTA1</accession>
<keyword evidence="6 7" id="KW-0472">Membrane</keyword>
<name>A0A2N6CTA1_9GAMM</name>